<reference evidence="2" key="1">
    <citation type="submission" date="2021-04" db="EMBL/GenBank/DDBJ databases">
        <authorList>
            <person name="Rodrigo-Torres L."/>
            <person name="Arahal R. D."/>
            <person name="Lucena T."/>
        </authorList>
    </citation>
    <scope>NUCLEOTIDE SEQUENCE</scope>
    <source>
        <strain evidence="2">AS29M-1</strain>
    </source>
</reference>
<keyword evidence="3" id="KW-1185">Reference proteome</keyword>
<dbReference type="AlphaFoldDB" id="A0A916JJH6"/>
<gene>
    <name evidence="2" type="ORF">CRYO30217_00194</name>
</gene>
<dbReference type="EMBL" id="OU015584">
    <property type="protein sequence ID" value="CAG5076770.1"/>
    <property type="molecule type" value="Genomic_DNA"/>
</dbReference>
<proteinExistence type="predicted"/>
<keyword evidence="1" id="KW-1133">Transmembrane helix</keyword>
<sequence>MEEAFLRLLRKGTITNRVQTYVFYTLVILVIGGNLVLINKDNYEQNLSFILVIAIVFGLYYWFNRYRFKPLSFWIELFEHHPEDLIWVKPITTNHNALLVITYSKSYQFQLYLKDGTNIKIDCPESSKKTFYRLLREHAPHAHVGYSRAIQKVYRKHRERFLQRLNEKGLLRTVKDYGSL</sequence>
<dbReference type="KEGG" id="ptan:CRYO30217_00194"/>
<name>A0A916JJH6_9FLAO</name>
<organism evidence="2 3">
    <name type="scientific">Parvicella tangerina</name>
    <dbReference type="NCBI Taxonomy" id="2829795"/>
    <lineage>
        <taxon>Bacteria</taxon>
        <taxon>Pseudomonadati</taxon>
        <taxon>Bacteroidota</taxon>
        <taxon>Flavobacteriia</taxon>
        <taxon>Flavobacteriales</taxon>
        <taxon>Parvicellaceae</taxon>
        <taxon>Parvicella</taxon>
    </lineage>
</organism>
<keyword evidence="1" id="KW-0472">Membrane</keyword>
<evidence type="ECO:0000313" key="2">
    <source>
        <dbReference type="EMBL" id="CAG5076770.1"/>
    </source>
</evidence>
<feature type="transmembrane region" description="Helical" evidence="1">
    <location>
        <begin position="45"/>
        <end position="63"/>
    </location>
</feature>
<dbReference type="Proteomes" id="UP000683507">
    <property type="component" value="Chromosome"/>
</dbReference>
<keyword evidence="1" id="KW-0812">Transmembrane</keyword>
<evidence type="ECO:0000256" key="1">
    <source>
        <dbReference type="SAM" id="Phobius"/>
    </source>
</evidence>
<evidence type="ECO:0000313" key="3">
    <source>
        <dbReference type="Proteomes" id="UP000683507"/>
    </source>
</evidence>
<accession>A0A916JJH6</accession>
<feature type="transmembrane region" description="Helical" evidence="1">
    <location>
        <begin position="21"/>
        <end position="39"/>
    </location>
</feature>
<protein>
    <submittedName>
        <fullName evidence="2">Uncharacterized protein</fullName>
    </submittedName>
</protein>